<gene>
    <name evidence="1" type="ORF">METZ01_LOCUS375751</name>
</gene>
<accession>A0A382TN03</accession>
<sequence length="228" mass="25759">VFLIEFRPSVWTDLPEHDGQPFPENLSFPDAGQLLLHSWQTHHNRLPVPATTSSGVSGAFLSKSNSAAKSGWVALIEFLPSLWTAWFEQAGQPLSARVLLFPVATHSWEQSLHIQQSFLFVPGIVVSGVRGEFFSRSNSAAKSGWVALIEFLPSVWTTWFEQAGQFWFWDTLALPPASHSYEHDWQIHQSLRFVPATRLLVVWGLFLDGWNSAAIFGWVRNIEFLPSE</sequence>
<protein>
    <submittedName>
        <fullName evidence="1">Uncharacterized protein</fullName>
    </submittedName>
</protein>
<feature type="non-terminal residue" evidence="1">
    <location>
        <position position="1"/>
    </location>
</feature>
<name>A0A382TN03_9ZZZZ</name>
<evidence type="ECO:0000313" key="1">
    <source>
        <dbReference type="EMBL" id="SVD22897.1"/>
    </source>
</evidence>
<dbReference type="EMBL" id="UINC01137515">
    <property type="protein sequence ID" value="SVD22897.1"/>
    <property type="molecule type" value="Genomic_DNA"/>
</dbReference>
<proteinExistence type="predicted"/>
<reference evidence="1" key="1">
    <citation type="submission" date="2018-05" db="EMBL/GenBank/DDBJ databases">
        <authorList>
            <person name="Lanie J.A."/>
            <person name="Ng W.-L."/>
            <person name="Kazmierczak K.M."/>
            <person name="Andrzejewski T.M."/>
            <person name="Davidsen T.M."/>
            <person name="Wayne K.J."/>
            <person name="Tettelin H."/>
            <person name="Glass J.I."/>
            <person name="Rusch D."/>
            <person name="Podicherti R."/>
            <person name="Tsui H.-C.T."/>
            <person name="Winkler M.E."/>
        </authorList>
    </citation>
    <scope>NUCLEOTIDE SEQUENCE</scope>
</reference>
<organism evidence="1">
    <name type="scientific">marine metagenome</name>
    <dbReference type="NCBI Taxonomy" id="408172"/>
    <lineage>
        <taxon>unclassified sequences</taxon>
        <taxon>metagenomes</taxon>
        <taxon>ecological metagenomes</taxon>
    </lineage>
</organism>
<dbReference type="AlphaFoldDB" id="A0A382TN03"/>